<evidence type="ECO:0000313" key="2">
    <source>
        <dbReference type="Proteomes" id="UP000693946"/>
    </source>
</evidence>
<name>A0AAV6ST35_SOLSE</name>
<protein>
    <recommendedName>
        <fullName evidence="3">Vomeronasal type-1 receptor</fullName>
    </recommendedName>
</protein>
<dbReference type="Proteomes" id="UP000693946">
    <property type="component" value="Linkage Group LG11"/>
</dbReference>
<dbReference type="EMBL" id="JAGKHQ010000003">
    <property type="protein sequence ID" value="KAG7519964.1"/>
    <property type="molecule type" value="Genomic_DNA"/>
</dbReference>
<keyword evidence="2" id="KW-1185">Reference proteome</keyword>
<evidence type="ECO:0000313" key="1">
    <source>
        <dbReference type="EMBL" id="KAG7519964.1"/>
    </source>
</evidence>
<comment type="caution">
    <text evidence="1">The sequence shown here is derived from an EMBL/GenBank/DDBJ whole genome shotgun (WGS) entry which is preliminary data.</text>
</comment>
<dbReference type="AlphaFoldDB" id="A0AAV6ST35"/>
<evidence type="ECO:0008006" key="3">
    <source>
        <dbReference type="Google" id="ProtNLM"/>
    </source>
</evidence>
<organism evidence="1 2">
    <name type="scientific">Solea senegalensis</name>
    <name type="common">Senegalese sole</name>
    <dbReference type="NCBI Taxonomy" id="28829"/>
    <lineage>
        <taxon>Eukaryota</taxon>
        <taxon>Metazoa</taxon>
        <taxon>Chordata</taxon>
        <taxon>Craniata</taxon>
        <taxon>Vertebrata</taxon>
        <taxon>Euteleostomi</taxon>
        <taxon>Actinopterygii</taxon>
        <taxon>Neopterygii</taxon>
        <taxon>Teleostei</taxon>
        <taxon>Neoteleostei</taxon>
        <taxon>Acanthomorphata</taxon>
        <taxon>Carangaria</taxon>
        <taxon>Pleuronectiformes</taxon>
        <taxon>Pleuronectoidei</taxon>
        <taxon>Soleidae</taxon>
        <taxon>Solea</taxon>
    </lineage>
</organism>
<proteinExistence type="predicted"/>
<reference evidence="1 2" key="1">
    <citation type="journal article" date="2021" name="Sci. Rep.">
        <title>Chromosome anchoring in Senegalese sole (Solea senegalensis) reveals sex-associated markers and genome rearrangements in flatfish.</title>
        <authorList>
            <person name="Guerrero-Cozar I."/>
            <person name="Gomez-Garrido J."/>
            <person name="Berbel C."/>
            <person name="Martinez-Blanch J.F."/>
            <person name="Alioto T."/>
            <person name="Claros M.G."/>
            <person name="Gagnaire P.A."/>
            <person name="Manchado M."/>
        </authorList>
    </citation>
    <scope>NUCLEOTIDE SEQUENCE [LARGE SCALE GENOMIC DNA]</scope>
    <source>
        <strain evidence="1">Sse05_10M</strain>
    </source>
</reference>
<accession>A0AAV6ST35</accession>
<sequence length="130" mass="15006">MLFCLEPVKRIYYALVRLHQNNVACEKNQKPGNSNSHCKKITGVTDISVDCAKLTAAIISLSIYYLWFFQYLLFKLFSPFDPPSPIPTVFIFTNPSANEFYQLSCTTVMLLYDQNNFISPPNRHMEVTLR</sequence>
<gene>
    <name evidence="1" type="ORF">JOB18_020125</name>
</gene>